<dbReference type="GO" id="GO:0005737">
    <property type="term" value="C:cytoplasm"/>
    <property type="evidence" value="ECO:0007669"/>
    <property type="project" value="UniProtKB-SubCell"/>
</dbReference>
<evidence type="ECO:0000256" key="3">
    <source>
        <dbReference type="ARBA" id="ARBA00022490"/>
    </source>
</evidence>
<proteinExistence type="predicted"/>
<evidence type="ECO:0000256" key="5">
    <source>
        <dbReference type="SAM" id="MobiDB-lite"/>
    </source>
</evidence>
<dbReference type="GO" id="GO:0005634">
    <property type="term" value="C:nucleus"/>
    <property type="evidence" value="ECO:0007669"/>
    <property type="project" value="UniProtKB-SubCell"/>
</dbReference>
<dbReference type="Proteomes" id="UP000250235">
    <property type="component" value="Unassembled WGS sequence"/>
</dbReference>
<dbReference type="InterPro" id="IPR044159">
    <property type="entry name" value="IQM"/>
</dbReference>
<name>A0A2Z7C6C1_9LAMI</name>
<comment type="subcellular location">
    <subcellularLocation>
        <location evidence="2">Cytoplasm</location>
    </subcellularLocation>
    <subcellularLocation>
        <location evidence="1">Nucleus</location>
    </subcellularLocation>
</comment>
<keyword evidence="7" id="KW-1185">Reference proteome</keyword>
<organism evidence="6 7">
    <name type="scientific">Dorcoceras hygrometricum</name>
    <dbReference type="NCBI Taxonomy" id="472368"/>
    <lineage>
        <taxon>Eukaryota</taxon>
        <taxon>Viridiplantae</taxon>
        <taxon>Streptophyta</taxon>
        <taxon>Embryophyta</taxon>
        <taxon>Tracheophyta</taxon>
        <taxon>Spermatophyta</taxon>
        <taxon>Magnoliopsida</taxon>
        <taxon>eudicotyledons</taxon>
        <taxon>Gunneridae</taxon>
        <taxon>Pentapetalae</taxon>
        <taxon>asterids</taxon>
        <taxon>lamiids</taxon>
        <taxon>Lamiales</taxon>
        <taxon>Gesneriaceae</taxon>
        <taxon>Didymocarpoideae</taxon>
        <taxon>Trichosporeae</taxon>
        <taxon>Loxocarpinae</taxon>
        <taxon>Dorcoceras</taxon>
    </lineage>
</organism>
<accession>A0A2Z7C6C1</accession>
<sequence length="173" mass="18526">MKIGTSHYLPTEENFKEFICFLAEHHIDLADVARCATDDDLPPITRPESPPRTYSSLKTSQGNNPMYNSARGMSCKWSTGAGPRIGCVREYPSELQTRALEQVNLSPRVPFGPINIYGPIPSPRPSPKGWQRGGAGSVLSIPSPPPNDSGIPIPIPAGIGLGTGIPIPASNIK</sequence>
<dbReference type="PANTHER" id="PTHR31250">
    <property type="entry name" value="IQ DOMAIN-CONTAINING PROTEIN IQM3"/>
    <property type="match status" value="1"/>
</dbReference>
<evidence type="ECO:0000256" key="4">
    <source>
        <dbReference type="ARBA" id="ARBA00023242"/>
    </source>
</evidence>
<evidence type="ECO:0000256" key="2">
    <source>
        <dbReference type="ARBA" id="ARBA00004496"/>
    </source>
</evidence>
<reference evidence="6 7" key="1">
    <citation type="journal article" date="2015" name="Proc. Natl. Acad. Sci. U.S.A.">
        <title>The resurrection genome of Boea hygrometrica: A blueprint for survival of dehydration.</title>
        <authorList>
            <person name="Xiao L."/>
            <person name="Yang G."/>
            <person name="Zhang L."/>
            <person name="Yang X."/>
            <person name="Zhao S."/>
            <person name="Ji Z."/>
            <person name="Zhou Q."/>
            <person name="Hu M."/>
            <person name="Wang Y."/>
            <person name="Chen M."/>
            <person name="Xu Y."/>
            <person name="Jin H."/>
            <person name="Xiao X."/>
            <person name="Hu G."/>
            <person name="Bao F."/>
            <person name="Hu Y."/>
            <person name="Wan P."/>
            <person name="Li L."/>
            <person name="Deng X."/>
            <person name="Kuang T."/>
            <person name="Xiang C."/>
            <person name="Zhu J.K."/>
            <person name="Oliver M.J."/>
            <person name="He Y."/>
        </authorList>
    </citation>
    <scope>NUCLEOTIDE SEQUENCE [LARGE SCALE GENOMIC DNA]</scope>
    <source>
        <strain evidence="7">cv. XS01</strain>
    </source>
</reference>
<protein>
    <submittedName>
        <fullName evidence="6">Uncharacterized protein</fullName>
    </submittedName>
</protein>
<keyword evidence="3" id="KW-0963">Cytoplasm</keyword>
<dbReference type="PANTHER" id="PTHR31250:SF27">
    <property type="entry name" value="IQ DOMAIN-CONTAINING PROTEIN IQM5"/>
    <property type="match status" value="1"/>
</dbReference>
<gene>
    <name evidence="6" type="ORF">F511_38374</name>
</gene>
<dbReference type="OrthoDB" id="913976at2759"/>
<evidence type="ECO:0000313" key="7">
    <source>
        <dbReference type="Proteomes" id="UP000250235"/>
    </source>
</evidence>
<dbReference type="AlphaFoldDB" id="A0A2Z7C6C1"/>
<evidence type="ECO:0000313" key="6">
    <source>
        <dbReference type="EMBL" id="KZV42445.1"/>
    </source>
</evidence>
<feature type="compositionally biased region" description="Polar residues" evidence="5">
    <location>
        <begin position="52"/>
        <end position="65"/>
    </location>
</feature>
<evidence type="ECO:0000256" key="1">
    <source>
        <dbReference type="ARBA" id="ARBA00004123"/>
    </source>
</evidence>
<feature type="region of interest" description="Disordered" evidence="5">
    <location>
        <begin position="41"/>
        <end position="65"/>
    </location>
</feature>
<keyword evidence="4" id="KW-0539">Nucleus</keyword>
<dbReference type="EMBL" id="KQ999046">
    <property type="protein sequence ID" value="KZV42445.1"/>
    <property type="molecule type" value="Genomic_DNA"/>
</dbReference>